<dbReference type="AlphaFoldDB" id="A0A511Z7M5"/>
<evidence type="ECO:0000256" key="2">
    <source>
        <dbReference type="SAM" id="SignalP"/>
    </source>
</evidence>
<dbReference type="Proteomes" id="UP000321901">
    <property type="component" value="Unassembled WGS sequence"/>
</dbReference>
<keyword evidence="2" id="KW-0732">Signal</keyword>
<keyword evidence="4" id="KW-1185">Reference proteome</keyword>
<reference evidence="3 4" key="1">
    <citation type="submission" date="2019-07" db="EMBL/GenBank/DDBJ databases">
        <title>Whole genome shotgun sequence of Sporosarcina luteola NBRC 105378.</title>
        <authorList>
            <person name="Hosoyama A."/>
            <person name="Uohara A."/>
            <person name="Ohji S."/>
            <person name="Ichikawa N."/>
        </authorList>
    </citation>
    <scope>NUCLEOTIDE SEQUENCE [LARGE SCALE GENOMIC DNA]</scope>
    <source>
        <strain evidence="3 4">NBRC 105378</strain>
    </source>
</reference>
<evidence type="ECO:0000313" key="3">
    <source>
        <dbReference type="EMBL" id="GEN83437.1"/>
    </source>
</evidence>
<evidence type="ECO:0000256" key="1">
    <source>
        <dbReference type="SAM" id="MobiDB-lite"/>
    </source>
</evidence>
<gene>
    <name evidence="3" type="ORF">SLU01_17490</name>
</gene>
<comment type="caution">
    <text evidence="3">The sequence shown here is derived from an EMBL/GenBank/DDBJ whole genome shotgun (WGS) entry which is preliminary data.</text>
</comment>
<accession>A0A511Z7M5</accession>
<feature type="region of interest" description="Disordered" evidence="1">
    <location>
        <begin position="25"/>
        <end position="54"/>
    </location>
</feature>
<feature type="chain" id="PRO_5021720414" description="Lipoprotein" evidence="2">
    <location>
        <begin position="24"/>
        <end position="409"/>
    </location>
</feature>
<sequence>MKKNQVLVLLVSLFLLSACQSEGDGNLAESPPLSEKEEQSGGDGSPQVDRKMNSTKEMKTLEEINEKALYKWGVDEGTAIFLLNEMGSIEEFDGDYAIGSQGERQYNGDVALYVVPKGEKNGYLQTRMKDVYLNLDRAFSDPYDFKDGKLIAWVQPEASNINTLTMWHYRNGKLEKVLFDDNDAITVSHYQMKLLKDDFLQTYAYNNFESDEGGIGWYYTTWKWDETAGKFETYHEKQYTDDVYYGWETGERITKDWHENNDDYVLFPELTITETILDHIKEGKLVEVGVRLDQSIDSVLAVSPTYKDHDYYEGGRYYSIPGPFTYFYNEGGTRGVSFITLSGASLTNDLESIKDLFGEPESSYGPEDDDGTMMVDYYWFNYLIGDKQLRVEYDENERISGLWLSGNWQ</sequence>
<proteinExistence type="predicted"/>
<organism evidence="3 4">
    <name type="scientific">Sporosarcina luteola</name>
    <dbReference type="NCBI Taxonomy" id="582850"/>
    <lineage>
        <taxon>Bacteria</taxon>
        <taxon>Bacillati</taxon>
        <taxon>Bacillota</taxon>
        <taxon>Bacilli</taxon>
        <taxon>Bacillales</taxon>
        <taxon>Caryophanaceae</taxon>
        <taxon>Sporosarcina</taxon>
    </lineage>
</organism>
<dbReference type="EMBL" id="BJYL01000022">
    <property type="protein sequence ID" value="GEN83437.1"/>
    <property type="molecule type" value="Genomic_DNA"/>
</dbReference>
<name>A0A511Z7M5_9BACL</name>
<dbReference type="PROSITE" id="PS51257">
    <property type="entry name" value="PROKAR_LIPOPROTEIN"/>
    <property type="match status" value="1"/>
</dbReference>
<evidence type="ECO:0008006" key="5">
    <source>
        <dbReference type="Google" id="ProtNLM"/>
    </source>
</evidence>
<evidence type="ECO:0000313" key="4">
    <source>
        <dbReference type="Proteomes" id="UP000321901"/>
    </source>
</evidence>
<dbReference type="RefSeq" id="WP_147057359.1">
    <property type="nucleotide sequence ID" value="NZ_BJYL01000022.1"/>
</dbReference>
<feature type="signal peptide" evidence="2">
    <location>
        <begin position="1"/>
        <end position="23"/>
    </location>
</feature>
<protein>
    <recommendedName>
        <fullName evidence="5">Lipoprotein</fullName>
    </recommendedName>
</protein>